<reference evidence="2" key="1">
    <citation type="journal article" date="2021" name="Proc. Natl. Acad. Sci. U.S.A.">
        <title>Global biogeography of chemosynthetic symbionts reveals both localized and globally distributed symbiont groups. .</title>
        <authorList>
            <person name="Osvatic J.T."/>
            <person name="Wilkins L.G.E."/>
            <person name="Leibrecht L."/>
            <person name="Leray M."/>
            <person name="Zauner S."/>
            <person name="Polzin J."/>
            <person name="Camacho Y."/>
            <person name="Gros O."/>
            <person name="van Gils J.A."/>
            <person name="Eisen J.A."/>
            <person name="Petersen J.M."/>
            <person name="Yuen B."/>
        </authorList>
    </citation>
    <scope>NUCLEOTIDE SEQUENCE</scope>
    <source>
        <strain evidence="2">MAGL173</strain>
    </source>
</reference>
<sequence length="399" mass="44148">MTENDREPQKELLLGESKITLLGTAHVSRNSAEKVEELLQTGDYDAVAVELCPSRFNALINPDDLAKMDLFKVVRQGRVMMVMANLALGAYQQRLANQFGIAPGAEQREAIRIAQESDKPLLLIDREISTTLKRVAGNLSWWKRLTLFAGLLTSILSKEQVTEEEIEHLKEGDILETTFAEFAEDRQDLYLPLIDERDRYMAARLKQEIDQAGHENLLVVIGAGHMNGIARYLEASEQQTPTTTIEQLDEEPRPSRWPKIIPWAIALLVVSGFIIGFSRSPELGLELIMDWVLINGGLSALGALLAAAHPLTILTAFLAAPLTSLNPAVGAGMVTALAEVFLRKPTVADFSQLRDDTTTAKGWWHNRVSRTLLVFLFSTIGSAAGTYIAGFRIFDRLVG</sequence>
<dbReference type="PANTHER" id="PTHR21530">
    <property type="entry name" value="PHEROMONE SHUTDOWN PROTEIN"/>
    <property type="match status" value="1"/>
</dbReference>
<feature type="transmembrane region" description="Helical" evidence="1">
    <location>
        <begin position="260"/>
        <end position="278"/>
    </location>
</feature>
<feature type="transmembrane region" description="Helical" evidence="1">
    <location>
        <begin position="298"/>
        <end position="320"/>
    </location>
</feature>
<accession>A0A9E4N252</accession>
<dbReference type="InterPro" id="IPR005230">
    <property type="entry name" value="TraB_bac"/>
</dbReference>
<dbReference type="InterPro" id="IPR002816">
    <property type="entry name" value="TraB/PrgY/GumN_fam"/>
</dbReference>
<evidence type="ECO:0000313" key="3">
    <source>
        <dbReference type="Proteomes" id="UP000886687"/>
    </source>
</evidence>
<keyword evidence="1" id="KW-0812">Transmembrane</keyword>
<comment type="caution">
    <text evidence="2">The sequence shown here is derived from an EMBL/GenBank/DDBJ whole genome shotgun (WGS) entry which is preliminary data.</text>
</comment>
<protein>
    <submittedName>
        <fullName evidence="2">TraB/GumN family protein</fullName>
    </submittedName>
</protein>
<evidence type="ECO:0000256" key="1">
    <source>
        <dbReference type="SAM" id="Phobius"/>
    </source>
</evidence>
<dbReference type="InterPro" id="IPR046345">
    <property type="entry name" value="TraB_PrgY-like"/>
</dbReference>
<proteinExistence type="predicted"/>
<dbReference type="Proteomes" id="UP000886687">
    <property type="component" value="Unassembled WGS sequence"/>
</dbReference>
<evidence type="ECO:0000313" key="2">
    <source>
        <dbReference type="EMBL" id="MCG7940279.1"/>
    </source>
</evidence>
<dbReference type="EMBL" id="JAEPDI010000013">
    <property type="protein sequence ID" value="MCG7940279.1"/>
    <property type="molecule type" value="Genomic_DNA"/>
</dbReference>
<name>A0A9E4N252_9GAMM</name>
<dbReference type="NCBIfam" id="TIGR00261">
    <property type="entry name" value="traB"/>
    <property type="match status" value="1"/>
</dbReference>
<keyword evidence="1" id="KW-0472">Membrane</keyword>
<dbReference type="AlphaFoldDB" id="A0A9E4N252"/>
<dbReference type="Pfam" id="PF01963">
    <property type="entry name" value="TraB_PrgY_gumN"/>
    <property type="match status" value="1"/>
</dbReference>
<dbReference type="PANTHER" id="PTHR21530:SF7">
    <property type="entry name" value="TRAB DOMAIN-CONTAINING PROTEIN"/>
    <property type="match status" value="1"/>
</dbReference>
<dbReference type="CDD" id="cd14726">
    <property type="entry name" value="TraB_PrgY-like"/>
    <property type="match status" value="1"/>
</dbReference>
<organism evidence="2 3">
    <name type="scientific">Candidatus Thiodiazotropha lotti</name>
    <dbReference type="NCBI Taxonomy" id="2792787"/>
    <lineage>
        <taxon>Bacteria</taxon>
        <taxon>Pseudomonadati</taxon>
        <taxon>Pseudomonadota</taxon>
        <taxon>Gammaproteobacteria</taxon>
        <taxon>Chromatiales</taxon>
        <taxon>Sedimenticolaceae</taxon>
        <taxon>Candidatus Thiodiazotropha</taxon>
    </lineage>
</organism>
<gene>
    <name evidence="2" type="ORF">JAZ04_15715</name>
</gene>
<keyword evidence="1" id="KW-1133">Transmembrane helix</keyword>
<feature type="transmembrane region" description="Helical" evidence="1">
    <location>
        <begin position="371"/>
        <end position="394"/>
    </location>
</feature>